<sequence length="278" mass="31186">HEDGTVRFWDASGVALTPLYKLGTANVFHTDCDEPHDSSNDHDMQQEEEEWPPFRKVGCFDPYSDDPRLGIQKISLCKYSNKLVVAGTAGQAQGSRCLLTFSLQVIVLAFNDEPSDHSVDVSVVDLLQDREGFTWKGHDRLEPRLKPAPFPPGFQPQVLVQCLPPASVTAVALHTEWNLIAFGTSHGFGLFDYHRRNTVLARRIRKSRVSGKKRTITTPTSKVHEANAALAEQEEVAPVQRRIEPRSADDSLSGVVRCLCFADTFLRDGWFVYQFYSP</sequence>
<comment type="caution">
    <text evidence="1">The sequence shown here is derived from an EMBL/GenBank/DDBJ whole genome shotgun (WGS) entry which is preliminary data.</text>
</comment>
<dbReference type="InterPro" id="IPR000664">
    <property type="entry name" value="Lethal2_giant"/>
</dbReference>
<dbReference type="PANTHER" id="PTHR10241:SF21">
    <property type="entry name" value="LETHAL(2) GIANT LARVAE PROTEIN HOMOLOG 1"/>
    <property type="match status" value="1"/>
</dbReference>
<feature type="non-terminal residue" evidence="1">
    <location>
        <position position="1"/>
    </location>
</feature>
<protein>
    <submittedName>
        <fullName evidence="1">Lethal(2) giant larvae protein 1</fullName>
    </submittedName>
</protein>
<proteinExistence type="predicted"/>
<dbReference type="PANTHER" id="PTHR10241">
    <property type="entry name" value="LETHAL 2 GIANT LARVAE PROTEIN"/>
    <property type="match status" value="1"/>
</dbReference>
<dbReference type="Proteomes" id="UP001476798">
    <property type="component" value="Unassembled WGS sequence"/>
</dbReference>
<accession>A0ABV0PSQ8</accession>
<dbReference type="EMBL" id="JAHRIO010083684">
    <property type="protein sequence ID" value="MEQ2186372.1"/>
    <property type="molecule type" value="Genomic_DNA"/>
</dbReference>
<dbReference type="PRINTS" id="PR00962">
    <property type="entry name" value="LETHAL2GIANT"/>
</dbReference>
<evidence type="ECO:0000313" key="1">
    <source>
        <dbReference type="EMBL" id="MEQ2186372.1"/>
    </source>
</evidence>
<organism evidence="1 2">
    <name type="scientific">Goodea atripinnis</name>
    <dbReference type="NCBI Taxonomy" id="208336"/>
    <lineage>
        <taxon>Eukaryota</taxon>
        <taxon>Metazoa</taxon>
        <taxon>Chordata</taxon>
        <taxon>Craniata</taxon>
        <taxon>Vertebrata</taxon>
        <taxon>Euteleostomi</taxon>
        <taxon>Actinopterygii</taxon>
        <taxon>Neopterygii</taxon>
        <taxon>Teleostei</taxon>
        <taxon>Neoteleostei</taxon>
        <taxon>Acanthomorphata</taxon>
        <taxon>Ovalentaria</taxon>
        <taxon>Atherinomorphae</taxon>
        <taxon>Cyprinodontiformes</taxon>
        <taxon>Goodeidae</taxon>
        <taxon>Goodea</taxon>
    </lineage>
</organism>
<name>A0ABV0PSQ8_9TELE</name>
<gene>
    <name evidence="1" type="primary">LLGL1</name>
    <name evidence="1" type="ORF">GOODEAATRI_027842</name>
</gene>
<evidence type="ECO:0000313" key="2">
    <source>
        <dbReference type="Proteomes" id="UP001476798"/>
    </source>
</evidence>
<reference evidence="1 2" key="1">
    <citation type="submission" date="2021-06" db="EMBL/GenBank/DDBJ databases">
        <authorList>
            <person name="Palmer J.M."/>
        </authorList>
    </citation>
    <scope>NUCLEOTIDE SEQUENCE [LARGE SCALE GENOMIC DNA]</scope>
    <source>
        <strain evidence="1 2">GA_2019</strain>
        <tissue evidence="1">Muscle</tissue>
    </source>
</reference>
<keyword evidence="2" id="KW-1185">Reference proteome</keyword>